<organism evidence="1 2">
    <name type="scientific">Trifolium pratense</name>
    <name type="common">Red clover</name>
    <dbReference type="NCBI Taxonomy" id="57577"/>
    <lineage>
        <taxon>Eukaryota</taxon>
        <taxon>Viridiplantae</taxon>
        <taxon>Streptophyta</taxon>
        <taxon>Embryophyta</taxon>
        <taxon>Tracheophyta</taxon>
        <taxon>Spermatophyta</taxon>
        <taxon>Magnoliopsida</taxon>
        <taxon>eudicotyledons</taxon>
        <taxon>Gunneridae</taxon>
        <taxon>Pentapetalae</taxon>
        <taxon>rosids</taxon>
        <taxon>fabids</taxon>
        <taxon>Fabales</taxon>
        <taxon>Fabaceae</taxon>
        <taxon>Papilionoideae</taxon>
        <taxon>50 kb inversion clade</taxon>
        <taxon>NPAAA clade</taxon>
        <taxon>Hologalegina</taxon>
        <taxon>IRL clade</taxon>
        <taxon>Trifolieae</taxon>
        <taxon>Trifolium</taxon>
    </lineage>
</organism>
<sequence length="1102" mass="123106">MASGSDIGKTLPYAGKWTTATLSSYDENVVPEPSLRLDLQKFWESQLIFPYSVDNLVHAFGGPKPSDKSRNSKVLSIFPVYKPCAPRVFISEPYNFSYIKAPNRVFRSAPSLNDQYLGWLDRVQRDKADIWQACGIYDLIQLSRTGLKYQQEMIIAALHFFESSTNTFHFECGMMTPTLLVVAAITGLSPLGDTYDPCKASDTIQFDFRNKSYSKYIVENRKTSDEVSDEEHVAFLTLWLSQYVFCTQSLQVAKKFIPMAIQLHECDESTFLGAGPFWLLQLWLTATFHTELDLFLLEPYYEESRTRQIEGTRLARMVPRERGLSYDVAFQQYFNAFLSLKKFKPSFAPFVDRPLGPPWFTHTFPSPPEFEMVTNSIWSAYLMPTVLSCRIGLTSGDFGLVGYFPNLVSRQFGLTQILPKSIYLEEREVCLGKHGMTEPQFHSFLNHFNQPSYELTPFDFAPSHACTREFLNWWSRHYEGRLVNKTALLTAISNGFDSSILNKIKSKLNARGSKSKAGSSNSSKPLPPHQRSHSTETPSASKKQRPIPATCSSAPDKDIPVLSTIPEQTNTVTTQDLPHNAEPITDEKKKKKKKKKEHQPNQEGTPERKSSEIEAQPNTLASPENPPLEQSEKKKKKKKKHKKSPAAATVVEASAIAKEITSQPEASVTPQAQVSHFHFLLLLQLLTVLLILSWFHLFQPQNSAQVIPQDEPAPSKAAEGVVEGPSGTHPEGVAEKSPSPQPVETAILTETSSPPKAPGSPHRVFEDDTLKPNNEEDQLDQGLPQQNPLTNPAQVLTDNDPPTNLQADPAANLSTEQRPTVDGEHSTTNQSQPSGLNHESSSTSADTFDSDDGNSYIGDSLGEEGTFVSKPPPTVVLPAELAKELKDLTPADALNKLLSSHGASSSAVENTEGKEDALAQEQFEHEIRFRREILNGDMLGLLERDSSIYYNIKALFRKLTSSLLTTLLATQQHHFEQANNCNAEVTTIKAASDEALEQLVACENNIAQWQSEIEALKEKVRQEEAKMEKLAAVAIEAQKVKLDELAREGIQHYSDGLAVQKRVEHLASDKEMLQRKLVSIRTQYYQFQAANRKPPSPSQQQP</sequence>
<accession>A0ACB0LGY2</accession>
<keyword evidence="2" id="KW-1185">Reference proteome</keyword>
<comment type="caution">
    <text evidence="1">The sequence shown here is derived from an EMBL/GenBank/DDBJ whole genome shotgun (WGS) entry which is preliminary data.</text>
</comment>
<protein>
    <submittedName>
        <fullName evidence="1">Uncharacterized protein</fullName>
    </submittedName>
</protein>
<gene>
    <name evidence="1" type="ORF">MILVUS5_LOCUS32361</name>
</gene>
<proteinExistence type="predicted"/>
<dbReference type="Proteomes" id="UP001177021">
    <property type="component" value="Unassembled WGS sequence"/>
</dbReference>
<evidence type="ECO:0000313" key="2">
    <source>
        <dbReference type="Proteomes" id="UP001177021"/>
    </source>
</evidence>
<dbReference type="EMBL" id="CASHSV030000513">
    <property type="protein sequence ID" value="CAJ2667840.1"/>
    <property type="molecule type" value="Genomic_DNA"/>
</dbReference>
<evidence type="ECO:0000313" key="1">
    <source>
        <dbReference type="EMBL" id="CAJ2667840.1"/>
    </source>
</evidence>
<reference evidence="1" key="1">
    <citation type="submission" date="2023-10" db="EMBL/GenBank/DDBJ databases">
        <authorList>
            <person name="Rodriguez Cubillos JULIANA M."/>
            <person name="De Vega J."/>
        </authorList>
    </citation>
    <scope>NUCLEOTIDE SEQUENCE</scope>
</reference>
<name>A0ACB0LGY2_TRIPR</name>